<dbReference type="CDD" id="cd23948">
    <property type="entry name" value="FAD_synthase"/>
    <property type="match status" value="1"/>
</dbReference>
<evidence type="ECO:0000313" key="14">
    <source>
        <dbReference type="EMBL" id="KAH7289897.1"/>
    </source>
</evidence>
<evidence type="ECO:0000256" key="7">
    <source>
        <dbReference type="ARBA" id="ARBA00022741"/>
    </source>
</evidence>
<dbReference type="PANTHER" id="PTHR23293">
    <property type="entry name" value="FAD SYNTHETASE-RELATED FMN ADENYLYLTRANSFERASE"/>
    <property type="match status" value="1"/>
</dbReference>
<dbReference type="EC" id="2.7.7.2" evidence="2"/>
<dbReference type="Pfam" id="PF00994">
    <property type="entry name" value="MoCF_biosynth"/>
    <property type="match status" value="1"/>
</dbReference>
<keyword evidence="3" id="KW-0285">Flavoprotein</keyword>
<dbReference type="Proteomes" id="UP000825935">
    <property type="component" value="Chromosome 30"/>
</dbReference>
<dbReference type="GO" id="GO:0003919">
    <property type="term" value="F:FMN adenylyltransferase activity"/>
    <property type="evidence" value="ECO:0007669"/>
    <property type="project" value="UniProtKB-EC"/>
</dbReference>
<evidence type="ECO:0000256" key="6">
    <source>
        <dbReference type="ARBA" id="ARBA00022695"/>
    </source>
</evidence>
<dbReference type="OrthoDB" id="270728at2759"/>
<keyword evidence="5" id="KW-0808">Transferase</keyword>
<dbReference type="EMBL" id="CM035435">
    <property type="protein sequence ID" value="KAH7289897.1"/>
    <property type="molecule type" value="Genomic_DNA"/>
</dbReference>
<dbReference type="Gene3D" id="3.40.980.10">
    <property type="entry name" value="MoaB/Mog-like domain"/>
    <property type="match status" value="1"/>
</dbReference>
<comment type="catalytic activity">
    <reaction evidence="12">
        <text>FMN + ATP + H(+) = FAD + diphosphate</text>
        <dbReference type="Rhea" id="RHEA:17237"/>
        <dbReference type="ChEBI" id="CHEBI:15378"/>
        <dbReference type="ChEBI" id="CHEBI:30616"/>
        <dbReference type="ChEBI" id="CHEBI:33019"/>
        <dbReference type="ChEBI" id="CHEBI:57692"/>
        <dbReference type="ChEBI" id="CHEBI:58210"/>
        <dbReference type="EC" id="2.7.7.2"/>
    </reaction>
</comment>
<dbReference type="InterPro" id="IPR001453">
    <property type="entry name" value="MoaB/Mog_dom"/>
</dbReference>
<dbReference type="InterPro" id="IPR002500">
    <property type="entry name" value="PAPS_reduct_dom"/>
</dbReference>
<name>A0A8T2R1H1_CERRI</name>
<dbReference type="FunFam" id="3.40.980.10:FF:000010">
    <property type="entry name" value="Phosphoadenosine phosphosulfate reductase family protein"/>
    <property type="match status" value="1"/>
</dbReference>
<accession>A0A8T2R1H1</accession>
<dbReference type="OMA" id="GCYRKAR"/>
<keyword evidence="9" id="KW-0067">ATP-binding</keyword>
<evidence type="ECO:0000256" key="2">
    <source>
        <dbReference type="ARBA" id="ARBA00012393"/>
    </source>
</evidence>
<dbReference type="Pfam" id="PF01507">
    <property type="entry name" value="PAPS_reduct"/>
    <property type="match status" value="1"/>
</dbReference>
<feature type="domain" description="MoaB/Mog" evidence="13">
    <location>
        <begin position="277"/>
        <end position="410"/>
    </location>
</feature>
<evidence type="ECO:0000256" key="5">
    <source>
        <dbReference type="ARBA" id="ARBA00022679"/>
    </source>
</evidence>
<evidence type="ECO:0000313" key="15">
    <source>
        <dbReference type="Proteomes" id="UP000825935"/>
    </source>
</evidence>
<evidence type="ECO:0000256" key="8">
    <source>
        <dbReference type="ARBA" id="ARBA00022827"/>
    </source>
</evidence>
<dbReference type="FunFam" id="3.40.50.620:FF:000135">
    <property type="entry name" value="Phosphoadenosine phosphosulfate reductase family protein"/>
    <property type="match status" value="1"/>
</dbReference>
<gene>
    <name evidence="14" type="ORF">KP509_30G023100</name>
</gene>
<dbReference type="GO" id="GO:0006747">
    <property type="term" value="P:FAD biosynthetic process"/>
    <property type="evidence" value="ECO:0007669"/>
    <property type="project" value="TreeGrafter"/>
</dbReference>
<comment type="pathway">
    <text evidence="1">Cofactor biosynthesis; FAD biosynthesis; FAD from FMN: step 1/1.</text>
</comment>
<dbReference type="InterPro" id="IPR036425">
    <property type="entry name" value="MoaB/Mog-like_dom_sf"/>
</dbReference>
<dbReference type="InterPro" id="IPR014729">
    <property type="entry name" value="Rossmann-like_a/b/a_fold"/>
</dbReference>
<protein>
    <recommendedName>
        <fullName evidence="2">FAD synthase</fullName>
        <ecNumber evidence="2">2.7.7.2</ecNumber>
    </recommendedName>
    <alternativeName>
        <fullName evidence="10">FAD pyrophosphorylase</fullName>
    </alternativeName>
    <alternativeName>
        <fullName evidence="11">FMN adenylyltransferase</fullName>
    </alternativeName>
</protein>
<evidence type="ECO:0000256" key="10">
    <source>
        <dbReference type="ARBA" id="ARBA00031145"/>
    </source>
</evidence>
<dbReference type="SUPFAM" id="SSF52402">
    <property type="entry name" value="Adenine nucleotide alpha hydrolases-like"/>
    <property type="match status" value="1"/>
</dbReference>
<evidence type="ECO:0000256" key="9">
    <source>
        <dbReference type="ARBA" id="ARBA00022840"/>
    </source>
</evidence>
<dbReference type="GO" id="GO:0005524">
    <property type="term" value="F:ATP binding"/>
    <property type="evidence" value="ECO:0007669"/>
    <property type="project" value="UniProtKB-KW"/>
</dbReference>
<keyword evidence="8" id="KW-0274">FAD</keyword>
<keyword evidence="4" id="KW-0288">FMN</keyword>
<keyword evidence="7" id="KW-0547">Nucleotide-binding</keyword>
<proteinExistence type="predicted"/>
<keyword evidence="6" id="KW-0548">Nucleotidyltransferase</keyword>
<reference evidence="14" key="1">
    <citation type="submission" date="2021-08" db="EMBL/GenBank/DDBJ databases">
        <title>WGS assembly of Ceratopteris richardii.</title>
        <authorList>
            <person name="Marchant D.B."/>
            <person name="Chen G."/>
            <person name="Jenkins J."/>
            <person name="Shu S."/>
            <person name="Leebens-Mack J."/>
            <person name="Grimwood J."/>
            <person name="Schmutz J."/>
            <person name="Soltis P."/>
            <person name="Soltis D."/>
            <person name="Chen Z.-H."/>
        </authorList>
    </citation>
    <scope>NUCLEOTIDE SEQUENCE</scope>
    <source>
        <strain evidence="14">Whitten #5841</strain>
        <tissue evidence="14">Leaf</tissue>
    </source>
</reference>
<dbReference type="AlphaFoldDB" id="A0A8T2R1H1"/>
<dbReference type="SMART" id="SM00852">
    <property type="entry name" value="MoCF_biosynth"/>
    <property type="match status" value="1"/>
</dbReference>
<evidence type="ECO:0000256" key="12">
    <source>
        <dbReference type="ARBA" id="ARBA00049494"/>
    </source>
</evidence>
<evidence type="ECO:0000256" key="1">
    <source>
        <dbReference type="ARBA" id="ARBA00004726"/>
    </source>
</evidence>
<keyword evidence="15" id="KW-1185">Reference proteome</keyword>
<evidence type="ECO:0000259" key="13">
    <source>
        <dbReference type="SMART" id="SM00852"/>
    </source>
</evidence>
<dbReference type="SUPFAM" id="SSF53218">
    <property type="entry name" value="Molybdenum cofactor biosynthesis proteins"/>
    <property type="match status" value="1"/>
</dbReference>
<organism evidence="14 15">
    <name type="scientific">Ceratopteris richardii</name>
    <name type="common">Triangle waterfern</name>
    <dbReference type="NCBI Taxonomy" id="49495"/>
    <lineage>
        <taxon>Eukaryota</taxon>
        <taxon>Viridiplantae</taxon>
        <taxon>Streptophyta</taxon>
        <taxon>Embryophyta</taxon>
        <taxon>Tracheophyta</taxon>
        <taxon>Polypodiopsida</taxon>
        <taxon>Polypodiidae</taxon>
        <taxon>Polypodiales</taxon>
        <taxon>Pteridineae</taxon>
        <taxon>Pteridaceae</taxon>
        <taxon>Parkerioideae</taxon>
        <taxon>Ceratopteris</taxon>
    </lineage>
</organism>
<dbReference type="Gene3D" id="3.40.50.620">
    <property type="entry name" value="HUPs"/>
    <property type="match status" value="1"/>
</dbReference>
<evidence type="ECO:0000256" key="3">
    <source>
        <dbReference type="ARBA" id="ARBA00022630"/>
    </source>
</evidence>
<dbReference type="PANTHER" id="PTHR23293:SF9">
    <property type="entry name" value="FAD SYNTHASE"/>
    <property type="match status" value="1"/>
</dbReference>
<sequence>MEIWKAVADSGDKRLQAKCKHALYVIERTLALYKFDEVAFSFNGGKDSTVLLHLLRAGYAAAEAKQGFNNGSYSENQKQHPIRAIYFESPDVFPEIDVFTLETASLYKLEMEIIRLDFKSGLEALLREKPIKAIFLGTRIGDPNAVGQEQFSPSSTGWPPFMRVNPILDWSYRDVWAFLLACKVPYCKLYDQGYTSIGSIHDTIPNGALCIESCQITNEEQIEPGHIKYRPAYMLRDGRLERAGRMKRSNKMERKKSVTANGDADNMPCANSLFAASIIVVGDEILQGDVEDNLGPFLNKKLHSFGWAVTRRVIIPNDIDAISEEVEQRAEVNDLVFVVGGVGSLHSDVSLAGVAKAFGVRLAPDEEFEEFLRQQVGELCSGDQNEMAKLPEGITELWHHKDLAVPVIKCRNVFVLSGTTVDELDLQWKCLVELSKGTDIIEGKQQFTSVRLQTTISELELAGPFSRIDKDFPDISIGCYRRSRQVKMRTQNSDRKSTLVLTFVGKDVDRLRMAVASLSSVFPEGTFLEID</sequence>
<evidence type="ECO:0000256" key="11">
    <source>
        <dbReference type="ARBA" id="ARBA00031871"/>
    </source>
</evidence>
<comment type="caution">
    <text evidence="14">The sequence shown here is derived from an EMBL/GenBank/DDBJ whole genome shotgun (WGS) entry which is preliminary data.</text>
</comment>
<evidence type="ECO:0000256" key="4">
    <source>
        <dbReference type="ARBA" id="ARBA00022643"/>
    </source>
</evidence>